<keyword evidence="5 7" id="KW-0456">Lyase</keyword>
<feature type="binding site" evidence="7">
    <location>
        <begin position="113"/>
        <end position="114"/>
    </location>
    <ligand>
        <name>substrate</name>
    </ligand>
</feature>
<dbReference type="EMBL" id="CP040986">
    <property type="protein sequence ID" value="QDD14006.1"/>
    <property type="molecule type" value="Genomic_DNA"/>
</dbReference>
<dbReference type="GO" id="GO:0061799">
    <property type="term" value="F:cyclic pyranopterin monophosphate synthase activity"/>
    <property type="evidence" value="ECO:0007669"/>
    <property type="project" value="UniProtKB-UniRule"/>
</dbReference>
<evidence type="ECO:0000256" key="2">
    <source>
        <dbReference type="ARBA" id="ARBA00005046"/>
    </source>
</evidence>
<dbReference type="Gene3D" id="3.30.70.640">
    <property type="entry name" value="Molybdopterin cofactor biosynthesis C (MoaC) domain"/>
    <property type="match status" value="1"/>
</dbReference>
<gene>
    <name evidence="7 9" type="primary">moaC</name>
    <name evidence="9" type="ORF">FIT61_06180</name>
</gene>
<evidence type="ECO:0000256" key="6">
    <source>
        <dbReference type="ARBA" id="ARBA00055087"/>
    </source>
</evidence>
<comment type="subunit">
    <text evidence="7">Homohexamer; trimer of dimers.</text>
</comment>
<evidence type="ECO:0000256" key="7">
    <source>
        <dbReference type="HAMAP-Rule" id="MF_01224"/>
    </source>
</evidence>
<dbReference type="InterPro" id="IPR023045">
    <property type="entry name" value="MoaC"/>
</dbReference>
<comment type="catalytic activity">
    <reaction evidence="1 7">
        <text>(8S)-3',8-cyclo-7,8-dihydroguanosine 5'-triphosphate = cyclic pyranopterin phosphate + diphosphate</text>
        <dbReference type="Rhea" id="RHEA:49580"/>
        <dbReference type="ChEBI" id="CHEBI:33019"/>
        <dbReference type="ChEBI" id="CHEBI:59648"/>
        <dbReference type="ChEBI" id="CHEBI:131766"/>
        <dbReference type="EC" id="4.6.1.17"/>
    </reaction>
</comment>
<dbReference type="HAMAP" id="MF_01224_B">
    <property type="entry name" value="MoaC_B"/>
    <property type="match status" value="1"/>
</dbReference>
<dbReference type="PANTHER" id="PTHR22960">
    <property type="entry name" value="MOLYBDOPTERIN COFACTOR SYNTHESIS PROTEIN A"/>
    <property type="match status" value="1"/>
</dbReference>
<comment type="pathway">
    <text evidence="2 7">Cofactor biosynthesis; molybdopterin biosynthesis.</text>
</comment>
<sequence length="170" mass="18674">MKKLTHINQKGDAQLVDISDKAVTRRKAIAEGSIQLNKETLKLIQDNLIKKGDVLNTARIAGIQAAKKTWELIPLCHTINLSKIDINFSIDKKNNVITCQSSCECLAQTGLEMEALSAVSIALLTIYDMVKAVDRTMVISNIHLVEKSGGRSGLYKRGVGLNKTKSKKVK</sequence>
<dbReference type="InterPro" id="IPR036522">
    <property type="entry name" value="MoaC_sf"/>
</dbReference>
<evidence type="ECO:0000256" key="4">
    <source>
        <dbReference type="ARBA" id="ARBA00023150"/>
    </source>
</evidence>
<evidence type="ECO:0000313" key="9">
    <source>
        <dbReference type="EMBL" id="QDD14006.1"/>
    </source>
</evidence>
<dbReference type="EC" id="4.6.1.17" evidence="3 7"/>
<dbReference type="NCBIfam" id="TIGR00581">
    <property type="entry name" value="moaC"/>
    <property type="match status" value="1"/>
</dbReference>
<dbReference type="AlphaFoldDB" id="A0AAE6FUA8"/>
<dbReference type="PANTHER" id="PTHR22960:SF29">
    <property type="entry name" value="CYCLIC PYRANOPTERIN MONOPHOSPHATE SYNTHASE"/>
    <property type="match status" value="1"/>
</dbReference>
<evidence type="ECO:0000313" key="10">
    <source>
        <dbReference type="Proteomes" id="UP000312102"/>
    </source>
</evidence>
<dbReference type="Pfam" id="PF01967">
    <property type="entry name" value="MoaC"/>
    <property type="match status" value="1"/>
</dbReference>
<evidence type="ECO:0000259" key="8">
    <source>
        <dbReference type="Pfam" id="PF01967"/>
    </source>
</evidence>
<comment type="similarity">
    <text evidence="7">Belongs to the MoaC family.</text>
</comment>
<protein>
    <recommendedName>
        <fullName evidence="3 7">Cyclic pyranopterin monophosphate synthase</fullName>
        <ecNumber evidence="3 7">4.6.1.17</ecNumber>
    </recommendedName>
    <alternativeName>
        <fullName evidence="7">Molybdenum cofactor biosynthesis protein C</fullName>
    </alternativeName>
</protein>
<keyword evidence="10" id="KW-1185">Reference proteome</keyword>
<dbReference type="KEGG" id="mrk:FIT61_06180"/>
<dbReference type="RefSeq" id="WP_139873902.1">
    <property type="nucleotide sequence ID" value="NZ_CP040985.1"/>
</dbReference>
<dbReference type="InterPro" id="IPR002820">
    <property type="entry name" value="Mopterin_CF_biosynth-C_dom"/>
</dbReference>
<dbReference type="CDD" id="cd01420">
    <property type="entry name" value="MoaC_PE"/>
    <property type="match status" value="1"/>
</dbReference>
<feature type="binding site" evidence="7">
    <location>
        <begin position="75"/>
        <end position="77"/>
    </location>
    <ligand>
        <name>substrate</name>
    </ligand>
</feature>
<name>A0AAE6FUA8_9PROT</name>
<keyword evidence="4 7" id="KW-0501">Molybdenum cofactor biosynthesis</keyword>
<reference evidence="9 10" key="1">
    <citation type="journal article" date="2019" name="ISME J.">
        <title>Evolution in action: habitat transition from sediment to the pelagial leads to genome streamlining in Methylophilaceae.</title>
        <authorList>
            <person name="Salcher M."/>
            <person name="Schaefle D."/>
            <person name="Kaspar M."/>
            <person name="Neuenschwander S.M."/>
            <person name="Ghai R."/>
        </authorList>
    </citation>
    <scope>NUCLEOTIDE SEQUENCE [LARGE SCALE GENOMIC DNA]</scope>
    <source>
        <strain evidence="9 10">MMS-RI-1</strain>
    </source>
</reference>
<proteinExistence type="inferred from homology"/>
<dbReference type="NCBIfam" id="NF006870">
    <property type="entry name" value="PRK09364.1"/>
    <property type="match status" value="1"/>
</dbReference>
<dbReference type="InterPro" id="IPR047594">
    <property type="entry name" value="MoaC_bact/euk"/>
</dbReference>
<feature type="active site" evidence="7">
    <location>
        <position position="128"/>
    </location>
</feature>
<dbReference type="SUPFAM" id="SSF55040">
    <property type="entry name" value="Molybdenum cofactor biosynthesis protein C, MoaC"/>
    <property type="match status" value="1"/>
</dbReference>
<dbReference type="GO" id="GO:0006777">
    <property type="term" value="P:Mo-molybdopterin cofactor biosynthetic process"/>
    <property type="evidence" value="ECO:0007669"/>
    <property type="project" value="UniProtKB-UniRule"/>
</dbReference>
<evidence type="ECO:0000256" key="3">
    <source>
        <dbReference type="ARBA" id="ARBA00012575"/>
    </source>
</evidence>
<evidence type="ECO:0000256" key="5">
    <source>
        <dbReference type="ARBA" id="ARBA00023239"/>
    </source>
</evidence>
<evidence type="ECO:0000256" key="1">
    <source>
        <dbReference type="ARBA" id="ARBA00001637"/>
    </source>
</evidence>
<feature type="domain" description="Molybdopterin cofactor biosynthesis C (MoaC)" evidence="8">
    <location>
        <begin position="16"/>
        <end position="150"/>
    </location>
</feature>
<dbReference type="InterPro" id="IPR050105">
    <property type="entry name" value="MoCo_biosynth_MoaA/MoaC"/>
</dbReference>
<accession>A0AAE6FUA8</accession>
<organism evidence="9 10">
    <name type="scientific">Candidatus Methylopumilus rimovensis</name>
    <dbReference type="NCBI Taxonomy" id="2588535"/>
    <lineage>
        <taxon>Bacteria</taxon>
        <taxon>Pseudomonadati</taxon>
        <taxon>Pseudomonadota</taxon>
        <taxon>Betaproteobacteria</taxon>
        <taxon>Nitrosomonadales</taxon>
        <taxon>Methylophilaceae</taxon>
        <taxon>Candidatus Methylopumilus</taxon>
    </lineage>
</organism>
<comment type="function">
    <text evidence="6 7">Catalyzes the conversion of (8S)-3',8-cyclo-7,8-dihydroguanosine 5'-triphosphate to cyclic pyranopterin monophosphate (cPMP).</text>
</comment>
<dbReference type="Proteomes" id="UP000312102">
    <property type="component" value="Chromosome"/>
</dbReference>